<name>A0A239CJB5_9SPHN</name>
<dbReference type="InterPro" id="IPR029046">
    <property type="entry name" value="LolA/LolB/LppX"/>
</dbReference>
<protein>
    <recommendedName>
        <fullName evidence="5">Outer membrane lipoprotein-sorting protein</fullName>
    </recommendedName>
</protein>
<evidence type="ECO:0008006" key="5">
    <source>
        <dbReference type="Google" id="ProtNLM"/>
    </source>
</evidence>
<dbReference type="SUPFAM" id="SSF89392">
    <property type="entry name" value="Prokaryotic lipoproteins and lipoprotein localization factors"/>
    <property type="match status" value="1"/>
</dbReference>
<feature type="signal peptide" evidence="2">
    <location>
        <begin position="1"/>
        <end position="22"/>
    </location>
</feature>
<proteinExistence type="predicted"/>
<organism evidence="3 4">
    <name type="scientific">Edaphosphingomonas laterariae</name>
    <dbReference type="NCBI Taxonomy" id="861865"/>
    <lineage>
        <taxon>Bacteria</taxon>
        <taxon>Pseudomonadati</taxon>
        <taxon>Pseudomonadota</taxon>
        <taxon>Alphaproteobacteria</taxon>
        <taxon>Sphingomonadales</taxon>
        <taxon>Rhizorhabdaceae</taxon>
        <taxon>Edaphosphingomonas</taxon>
    </lineage>
</organism>
<dbReference type="Proteomes" id="UP000198281">
    <property type="component" value="Unassembled WGS sequence"/>
</dbReference>
<dbReference type="InterPro" id="IPR019207">
    <property type="entry name" value="DUF2092"/>
</dbReference>
<evidence type="ECO:0000256" key="1">
    <source>
        <dbReference type="ARBA" id="ARBA00022729"/>
    </source>
</evidence>
<keyword evidence="1 2" id="KW-0732">Signal</keyword>
<evidence type="ECO:0000256" key="2">
    <source>
        <dbReference type="SAM" id="SignalP"/>
    </source>
</evidence>
<dbReference type="AlphaFoldDB" id="A0A239CJB5"/>
<dbReference type="EMBL" id="FZOS01000002">
    <property type="protein sequence ID" value="SNS19791.1"/>
    <property type="molecule type" value="Genomic_DNA"/>
</dbReference>
<feature type="chain" id="PRO_5012760173" description="Outer membrane lipoprotein-sorting protein" evidence="2">
    <location>
        <begin position="23"/>
        <end position="264"/>
    </location>
</feature>
<sequence length="264" mass="29396">MRIIGKLLAGAISLAISGTAYAQATPPPAAPPAPAATTGEVDKQALAALQVAVDYLRKLKSFELRVEATSDEVVDDDTKIELIDQVRYDFTGPDKLFIDWRSDRVSRQLYFNGKTATVFAPRMGYYASLAMPGTVEDFLLSAAQDYGIIFPLPDIFLWAIKTVPPYKAQRALRVGYARIAGADTDQYLFRDGDVDWQVWIERGERPLLRKIVLTSRTDPLQPKYSALLQWNLNPELTPDRFTFQPPEGTRPIDIVNFRAAGAAQ</sequence>
<dbReference type="RefSeq" id="WP_089218216.1">
    <property type="nucleotide sequence ID" value="NZ_FZOS01000002.1"/>
</dbReference>
<evidence type="ECO:0000313" key="4">
    <source>
        <dbReference type="Proteomes" id="UP000198281"/>
    </source>
</evidence>
<accession>A0A239CJB5</accession>
<reference evidence="4" key="1">
    <citation type="submission" date="2017-06" db="EMBL/GenBank/DDBJ databases">
        <authorList>
            <person name="Varghese N."/>
            <person name="Submissions S."/>
        </authorList>
    </citation>
    <scope>NUCLEOTIDE SEQUENCE [LARGE SCALE GENOMIC DNA]</scope>
    <source>
        <strain evidence="4">LNB2</strain>
    </source>
</reference>
<keyword evidence="4" id="KW-1185">Reference proteome</keyword>
<evidence type="ECO:0000313" key="3">
    <source>
        <dbReference type="EMBL" id="SNS19791.1"/>
    </source>
</evidence>
<gene>
    <name evidence="3" type="ORF">SAMN06295912_102224</name>
</gene>
<dbReference type="OrthoDB" id="116979at2"/>
<dbReference type="Pfam" id="PF09865">
    <property type="entry name" value="DUF2092"/>
    <property type="match status" value="1"/>
</dbReference>